<comment type="caution">
    <text evidence="13">The sequence shown here is derived from an EMBL/GenBank/DDBJ whole genome shotgun (WGS) entry which is preliminary data.</text>
</comment>
<keyword evidence="2 9" id="KW-0479">Metal-binding</keyword>
<dbReference type="PANTHER" id="PTHR32092">
    <property type="entry name" value="6-PHOSPHO-BETA-GLUCOSIDASE-RELATED"/>
    <property type="match status" value="1"/>
</dbReference>
<evidence type="ECO:0000256" key="10">
    <source>
        <dbReference type="PIRSR" id="PIRSR601088-4"/>
    </source>
</evidence>
<dbReference type="Gene3D" id="3.40.50.720">
    <property type="entry name" value="NAD(P)-binding Rossmann-like Domain"/>
    <property type="match status" value="1"/>
</dbReference>
<dbReference type="AlphaFoldDB" id="A0A6N7S2U9"/>
<organism evidence="13 15">
    <name type="scientific">Holdemania massiliensis</name>
    <dbReference type="NCBI Taxonomy" id="1468449"/>
    <lineage>
        <taxon>Bacteria</taxon>
        <taxon>Bacillati</taxon>
        <taxon>Bacillota</taxon>
        <taxon>Erysipelotrichia</taxon>
        <taxon>Erysipelotrichales</taxon>
        <taxon>Erysipelotrichaceae</taxon>
        <taxon>Holdemania</taxon>
    </lineage>
</organism>
<dbReference type="InterPro" id="IPR001088">
    <property type="entry name" value="Glyco_hydro_4"/>
</dbReference>
<dbReference type="PANTHER" id="PTHR32092:SF14">
    <property type="entry name" value="MALTOSE-6'-PHOSPHATE GLUCOSIDASE"/>
    <property type="match status" value="1"/>
</dbReference>
<keyword evidence="3 11" id="KW-0378">Hydrolase</keyword>
<feature type="binding site" evidence="8">
    <location>
        <position position="149"/>
    </location>
    <ligand>
        <name>substrate</name>
    </ligand>
</feature>
<dbReference type="RefSeq" id="WP_154237640.1">
    <property type="nucleotide sequence ID" value="NZ_CALJPI010000163.1"/>
</dbReference>
<keyword evidence="4 11" id="KW-0520">NAD</keyword>
<feature type="binding site" evidence="9">
    <location>
        <position position="172"/>
    </location>
    <ligand>
        <name>Mn(2+)</name>
        <dbReference type="ChEBI" id="CHEBI:29035"/>
    </ligand>
</feature>
<evidence type="ECO:0000256" key="5">
    <source>
        <dbReference type="ARBA" id="ARBA00023211"/>
    </source>
</evidence>
<dbReference type="SUPFAM" id="SSF51735">
    <property type="entry name" value="NAD(P)-binding Rossmann-fold domains"/>
    <property type="match status" value="1"/>
</dbReference>
<evidence type="ECO:0000256" key="9">
    <source>
        <dbReference type="PIRSR" id="PIRSR601088-3"/>
    </source>
</evidence>
<feature type="active site" description="Proton donor" evidence="7">
    <location>
        <position position="173"/>
    </location>
</feature>
<evidence type="ECO:0000256" key="4">
    <source>
        <dbReference type="ARBA" id="ARBA00023027"/>
    </source>
</evidence>
<dbReference type="PROSITE" id="PS51257">
    <property type="entry name" value="PROKAR_LIPOPROTEIN"/>
    <property type="match status" value="1"/>
</dbReference>
<dbReference type="EMBL" id="WKPI01000001">
    <property type="protein sequence ID" value="MSC31796.1"/>
    <property type="molecule type" value="Genomic_DNA"/>
</dbReference>
<dbReference type="Pfam" id="PF02056">
    <property type="entry name" value="Glyco_hydro_4"/>
    <property type="match status" value="1"/>
</dbReference>
<evidence type="ECO:0000256" key="11">
    <source>
        <dbReference type="RuleBase" id="RU361152"/>
    </source>
</evidence>
<dbReference type="GO" id="GO:0004553">
    <property type="term" value="F:hydrolase activity, hydrolyzing O-glycosyl compounds"/>
    <property type="evidence" value="ECO:0007669"/>
    <property type="project" value="InterPro"/>
</dbReference>
<dbReference type="InterPro" id="IPR022616">
    <property type="entry name" value="Glyco_hydro_4_C"/>
</dbReference>
<dbReference type="SUPFAM" id="SSF56327">
    <property type="entry name" value="LDH C-terminal domain-like"/>
    <property type="match status" value="1"/>
</dbReference>
<dbReference type="Pfam" id="PF11975">
    <property type="entry name" value="Glyco_hydro_4C"/>
    <property type="match status" value="1"/>
</dbReference>
<evidence type="ECO:0000313" key="14">
    <source>
        <dbReference type="EMBL" id="MSC31796.1"/>
    </source>
</evidence>
<keyword evidence="6 11" id="KW-0326">Glycosidase</keyword>
<dbReference type="GO" id="GO:0005975">
    <property type="term" value="P:carbohydrate metabolic process"/>
    <property type="evidence" value="ECO:0007669"/>
    <property type="project" value="InterPro"/>
</dbReference>
<protein>
    <submittedName>
        <fullName evidence="13">6-phospho-alpha-glucosidase</fullName>
    </submittedName>
</protein>
<dbReference type="InterPro" id="IPR015955">
    <property type="entry name" value="Lactate_DH/Glyco_Ohase_4_C"/>
</dbReference>
<dbReference type="OrthoDB" id="9808275at2"/>
<dbReference type="EMBL" id="WKPJ01000001">
    <property type="protein sequence ID" value="MSA88000.1"/>
    <property type="molecule type" value="Genomic_DNA"/>
</dbReference>
<evidence type="ECO:0000256" key="8">
    <source>
        <dbReference type="PIRSR" id="PIRSR601088-2"/>
    </source>
</evidence>
<proteinExistence type="inferred from homology"/>
<dbReference type="PRINTS" id="PR00732">
    <property type="entry name" value="GLHYDRLASE4"/>
</dbReference>
<keyword evidence="9" id="KW-0533">Nickel</keyword>
<dbReference type="Gene3D" id="3.90.110.10">
    <property type="entry name" value="Lactate dehydrogenase/glycoside hydrolase, family 4, C-terminal"/>
    <property type="match status" value="1"/>
</dbReference>
<evidence type="ECO:0000313" key="16">
    <source>
        <dbReference type="Proteomes" id="UP000480929"/>
    </source>
</evidence>
<reference evidence="15 16" key="1">
    <citation type="journal article" date="2019" name="Nat. Med.">
        <title>A library of human gut bacterial isolates paired with longitudinal multiomics data enables mechanistic microbiome research.</title>
        <authorList>
            <person name="Poyet M."/>
            <person name="Groussin M."/>
            <person name="Gibbons S.M."/>
            <person name="Avila-Pacheco J."/>
            <person name="Jiang X."/>
            <person name="Kearney S.M."/>
            <person name="Perrotta A.R."/>
            <person name="Berdy B."/>
            <person name="Zhao S."/>
            <person name="Lieberman T.D."/>
            <person name="Swanson P.K."/>
            <person name="Smith M."/>
            <person name="Roesemann S."/>
            <person name="Alexander J.E."/>
            <person name="Rich S.A."/>
            <person name="Livny J."/>
            <person name="Vlamakis H."/>
            <person name="Clish C."/>
            <person name="Bullock K."/>
            <person name="Deik A."/>
            <person name="Scott J."/>
            <person name="Pierce K.A."/>
            <person name="Xavier R.J."/>
            <person name="Alm E.J."/>
        </authorList>
    </citation>
    <scope>NUCLEOTIDE SEQUENCE [LARGE SCALE GENOMIC DNA]</scope>
    <source>
        <strain evidence="13 15">BIOML-A4</strain>
        <strain evidence="14 16">BIOML-A5</strain>
    </source>
</reference>
<dbReference type="GO" id="GO:0046872">
    <property type="term" value="F:metal ion binding"/>
    <property type="evidence" value="ECO:0007669"/>
    <property type="project" value="UniProtKB-KW"/>
</dbReference>
<feature type="domain" description="Glycosyl hydrolase family 4 C-terminal" evidence="12">
    <location>
        <begin position="197"/>
        <end position="417"/>
    </location>
</feature>
<accession>A0A6N7S2U9</accession>
<evidence type="ECO:0000313" key="13">
    <source>
        <dbReference type="EMBL" id="MSA88000.1"/>
    </source>
</evidence>
<evidence type="ECO:0000313" key="15">
    <source>
        <dbReference type="Proteomes" id="UP000433575"/>
    </source>
</evidence>
<dbReference type="Proteomes" id="UP000433575">
    <property type="component" value="Unassembled WGS sequence"/>
</dbReference>
<name>A0A6N7S2U9_9FIRM</name>
<dbReference type="InterPro" id="IPR036291">
    <property type="entry name" value="NAD(P)-bd_dom_sf"/>
</dbReference>
<evidence type="ECO:0000256" key="1">
    <source>
        <dbReference type="ARBA" id="ARBA00010141"/>
    </source>
</evidence>
<comment type="similarity">
    <text evidence="1 11">Belongs to the glycosyl hydrolase 4 family.</text>
</comment>
<gene>
    <name evidence="14" type="ORF">GKD88_01475</name>
    <name evidence="13" type="ORF">GKE08_01465</name>
</gene>
<feature type="binding site" evidence="9">
    <location>
        <position position="202"/>
    </location>
    <ligand>
        <name>Mn(2+)</name>
        <dbReference type="ChEBI" id="CHEBI:29035"/>
    </ligand>
</feature>
<comment type="cofactor">
    <cofactor evidence="11">
        <name>NAD(+)</name>
        <dbReference type="ChEBI" id="CHEBI:57540"/>
    </cofactor>
    <text evidence="11">Binds 1 NAD(+) per subunit.</text>
</comment>
<evidence type="ECO:0000256" key="2">
    <source>
        <dbReference type="ARBA" id="ARBA00022723"/>
    </source>
</evidence>
<evidence type="ECO:0000259" key="12">
    <source>
        <dbReference type="Pfam" id="PF11975"/>
    </source>
</evidence>
<keyword evidence="5 9" id="KW-0464">Manganese</keyword>
<sequence>MMRAPQTITISGAGSCRTPALIGTLMQMKERFPVKKVIFFDKDMKRFAKIEDYCRLLLHTFSPETEVVVTDDMDEAYCACDFVFCQMRVGQNKMRSYDEKIPLKHGLVGQETCGPGGFAYGMRSIGGMKEMVDCVRKYSKDTWILNYTNPAAIVGLALDRLYPDDHRLINMCDQPYSMMVSFAKILNVNVKKLRARYFGLNHFGWFTELYDTDGHDYFGALRDYLKNHDFKPYNAEQRTQSWLDTYLRVNKMMNCISEYIPTTYLQYYFYADEIVKESDPHFTRADETVLTREKEVWDVCAQAKGKTELGNIQVLSSPVFGSMMVEVAESIAYDLNAEFIVMTRNTGLIDNFPAEAVVEVAGTLGKEGVRGIPYGKIKPFYKGLMENQYAYEELTCEAWMEKDYTKALQALALNRTVNDFDKAKAVLDDLMAVNQAYWTLEKRDEPCI</sequence>
<evidence type="ECO:0000256" key="3">
    <source>
        <dbReference type="ARBA" id="ARBA00022801"/>
    </source>
</evidence>
<feature type="site" description="Increases basicity of active site Tyr" evidence="10">
    <location>
        <position position="111"/>
    </location>
</feature>
<keyword evidence="9" id="KW-0170">Cobalt</keyword>
<feature type="active site" description="Proton acceptor" evidence="7">
    <location>
        <position position="264"/>
    </location>
</feature>
<feature type="binding site" evidence="8">
    <location>
        <position position="95"/>
    </location>
    <ligand>
        <name>substrate</name>
    </ligand>
</feature>
<feature type="binding site" evidence="8">
    <location>
        <position position="284"/>
    </location>
    <ligand>
        <name>substrate</name>
    </ligand>
</feature>
<evidence type="ECO:0000256" key="6">
    <source>
        <dbReference type="ARBA" id="ARBA00023295"/>
    </source>
</evidence>
<keyword evidence="16" id="KW-1185">Reference proteome</keyword>
<dbReference type="Proteomes" id="UP000480929">
    <property type="component" value="Unassembled WGS sequence"/>
</dbReference>
<dbReference type="GO" id="GO:0016616">
    <property type="term" value="F:oxidoreductase activity, acting on the CH-OH group of donors, NAD or NADP as acceptor"/>
    <property type="evidence" value="ECO:0007669"/>
    <property type="project" value="InterPro"/>
</dbReference>
<keyword evidence="9" id="KW-0408">Iron</keyword>
<evidence type="ECO:0000256" key="7">
    <source>
        <dbReference type="PIRSR" id="PIRSR601088-1"/>
    </source>
</evidence>